<keyword evidence="2" id="KW-1003">Cell membrane</keyword>
<comment type="subcellular location">
    <subcellularLocation>
        <location evidence="1">Cell membrane</location>
        <topology evidence="1">Multi-pass membrane protein</topology>
    </subcellularLocation>
</comment>
<feature type="transmembrane region" description="Helical" evidence="8">
    <location>
        <begin position="204"/>
        <end position="227"/>
    </location>
</feature>
<keyword evidence="5 8" id="KW-1133">Transmembrane helix</keyword>
<accession>A0A558CD73</accession>
<dbReference type="InterPro" id="IPR018584">
    <property type="entry name" value="GT87"/>
</dbReference>
<name>A0A558CD73_9PSEU</name>
<feature type="transmembrane region" description="Helical" evidence="8">
    <location>
        <begin position="346"/>
        <end position="362"/>
    </location>
</feature>
<keyword evidence="10" id="KW-1185">Reference proteome</keyword>
<dbReference type="Pfam" id="PF09594">
    <property type="entry name" value="GT87"/>
    <property type="match status" value="1"/>
</dbReference>
<feature type="transmembrane region" description="Helical" evidence="8">
    <location>
        <begin position="322"/>
        <end position="340"/>
    </location>
</feature>
<dbReference type="EMBL" id="VJWX01000199">
    <property type="protein sequence ID" value="TVT46729.1"/>
    <property type="molecule type" value="Genomic_DNA"/>
</dbReference>
<dbReference type="GO" id="GO:0005886">
    <property type="term" value="C:plasma membrane"/>
    <property type="evidence" value="ECO:0007669"/>
    <property type="project" value="UniProtKB-SubCell"/>
</dbReference>
<evidence type="ECO:0000256" key="8">
    <source>
        <dbReference type="SAM" id="Phobius"/>
    </source>
</evidence>
<reference evidence="9 10" key="1">
    <citation type="submission" date="2019-07" db="EMBL/GenBank/DDBJ databases">
        <authorList>
            <person name="Duangmal K."/>
            <person name="Teo W.F.A."/>
        </authorList>
    </citation>
    <scope>NUCLEOTIDE SEQUENCE [LARGE SCALE GENOMIC DNA]</scope>
    <source>
        <strain evidence="9 10">TBRC 6029</strain>
    </source>
</reference>
<keyword evidence="6 8" id="KW-0472">Membrane</keyword>
<feature type="transmembrane region" description="Helical" evidence="8">
    <location>
        <begin position="410"/>
        <end position="428"/>
    </location>
</feature>
<feature type="transmembrane region" description="Helical" evidence="8">
    <location>
        <begin position="37"/>
        <end position="57"/>
    </location>
</feature>
<dbReference type="Proteomes" id="UP000320011">
    <property type="component" value="Unassembled WGS sequence"/>
</dbReference>
<feature type="transmembrane region" description="Helical" evidence="8">
    <location>
        <begin position="176"/>
        <end position="198"/>
    </location>
</feature>
<feature type="transmembrane region" description="Helical" evidence="8">
    <location>
        <begin position="294"/>
        <end position="315"/>
    </location>
</feature>
<evidence type="ECO:0000256" key="1">
    <source>
        <dbReference type="ARBA" id="ARBA00004651"/>
    </source>
</evidence>
<dbReference type="RefSeq" id="WP_144590194.1">
    <property type="nucleotide sequence ID" value="NZ_VJWX01000199.1"/>
</dbReference>
<dbReference type="OrthoDB" id="9774600at2"/>
<organism evidence="9 10">
    <name type="scientific">Amycolatopsis rhizosphaerae</name>
    <dbReference type="NCBI Taxonomy" id="2053003"/>
    <lineage>
        <taxon>Bacteria</taxon>
        <taxon>Bacillati</taxon>
        <taxon>Actinomycetota</taxon>
        <taxon>Actinomycetes</taxon>
        <taxon>Pseudonocardiales</taxon>
        <taxon>Pseudonocardiaceae</taxon>
        <taxon>Amycolatopsis</taxon>
    </lineage>
</organism>
<reference evidence="9 10" key="2">
    <citation type="submission" date="2019-08" db="EMBL/GenBank/DDBJ databases">
        <title>Amycolatopsis acidicola sp. nov., isolated from peat swamp forest soil.</title>
        <authorList>
            <person name="Srisuk N."/>
        </authorList>
    </citation>
    <scope>NUCLEOTIDE SEQUENCE [LARGE SCALE GENOMIC DNA]</scope>
    <source>
        <strain evidence="9 10">TBRC 6029</strain>
    </source>
</reference>
<evidence type="ECO:0000313" key="10">
    <source>
        <dbReference type="Proteomes" id="UP000320011"/>
    </source>
</evidence>
<feature type="transmembrane region" description="Helical" evidence="8">
    <location>
        <begin position="92"/>
        <end position="111"/>
    </location>
</feature>
<evidence type="ECO:0000256" key="5">
    <source>
        <dbReference type="ARBA" id="ARBA00022989"/>
    </source>
</evidence>
<keyword evidence="3" id="KW-0808">Transferase</keyword>
<gene>
    <name evidence="9" type="ORF">FNH05_19820</name>
</gene>
<evidence type="ECO:0000313" key="9">
    <source>
        <dbReference type="EMBL" id="TVT46729.1"/>
    </source>
</evidence>
<feature type="transmembrane region" description="Helical" evidence="8">
    <location>
        <begin position="369"/>
        <end position="390"/>
    </location>
</feature>
<evidence type="ECO:0000256" key="3">
    <source>
        <dbReference type="ARBA" id="ARBA00022679"/>
    </source>
</evidence>
<sequence length="440" mass="47867">MTRSVSAPDGEALVRPVTPRLALRKSLARLWGRPRSIIVLSAVPMLAITVGIVGWLLDWRLGVDSAVYRAGALTLLHGDPLYDSSTLAPEPWWALLPFTYPPTAALLFVPLAAVPTQVAWGILTAISVLAMALVIRVTIGSLPKAVDGSRWWSSPARATLVFSVVMLGLEPVWRTVFLGQINLILMALVVVDVLVLSARDSRAGGILVGIAAAVKLTPLIFVVHLFLTGKRKAAARALATFAGLEGLMLLLIPSDTIRYWTKTVSDTGRIGPVHWAGNQSLNGLMNRVTDLAPWASKAAIGVSALLAIPAVWLMLRFHRRGQALAALLVSAFFALLASPISWSHHWVWAVPLIVLLIARLPRTRAGDAWRFWVGTGAVIAVFISCVLLVLPNGRNIELHWKFWQGVLGNAYILVPLLLAAVLVTRWALRRRRRIREAAPS</sequence>
<proteinExistence type="inferred from homology"/>
<evidence type="ECO:0000256" key="7">
    <source>
        <dbReference type="ARBA" id="ARBA00024033"/>
    </source>
</evidence>
<comment type="similarity">
    <text evidence="7">Belongs to the glycosyltransferase 87 family.</text>
</comment>
<dbReference type="AlphaFoldDB" id="A0A558CD73"/>
<protein>
    <submittedName>
        <fullName evidence="9">DUF2029 domain-containing protein</fullName>
    </submittedName>
</protein>
<evidence type="ECO:0000256" key="2">
    <source>
        <dbReference type="ARBA" id="ARBA00022475"/>
    </source>
</evidence>
<comment type="caution">
    <text evidence="9">The sequence shown here is derived from an EMBL/GenBank/DDBJ whole genome shotgun (WGS) entry which is preliminary data.</text>
</comment>
<feature type="transmembrane region" description="Helical" evidence="8">
    <location>
        <begin position="118"/>
        <end position="139"/>
    </location>
</feature>
<keyword evidence="4 8" id="KW-0812">Transmembrane</keyword>
<evidence type="ECO:0000256" key="4">
    <source>
        <dbReference type="ARBA" id="ARBA00022692"/>
    </source>
</evidence>
<dbReference type="GO" id="GO:0016758">
    <property type="term" value="F:hexosyltransferase activity"/>
    <property type="evidence" value="ECO:0007669"/>
    <property type="project" value="InterPro"/>
</dbReference>
<evidence type="ECO:0000256" key="6">
    <source>
        <dbReference type="ARBA" id="ARBA00023136"/>
    </source>
</evidence>